<accession>A0A1B0ZQ49</accession>
<reference evidence="3 5" key="2">
    <citation type="submission" date="2023-02" db="EMBL/GenBank/DDBJ databases">
        <title>Population genomics of bacteria associated with diatom.</title>
        <authorList>
            <person name="Xie J."/>
            <person name="Wang H."/>
        </authorList>
    </citation>
    <scope>NUCLEOTIDE SEQUENCE [LARGE SCALE GENOMIC DNA]</scope>
    <source>
        <strain evidence="3 5">PT47_8</strain>
    </source>
</reference>
<feature type="transmembrane region" description="Helical" evidence="1">
    <location>
        <begin position="55"/>
        <end position="72"/>
    </location>
</feature>
<gene>
    <name evidence="2" type="ORF">JL2886_01385</name>
    <name evidence="3" type="ORF">PXK24_15025</name>
</gene>
<sequence length="117" mass="12524">MFTLPTTAFAKTCLATGDLSDSAWDVLWRMSATPAVLALFALAGFALYSRKRASFAIAGVLWGMLAFAIAVDNHELFFDDKSALGIIEDCTASPHLFIALAIAICSGMTYGALRPRT</sequence>
<keyword evidence="4" id="KW-1185">Reference proteome</keyword>
<dbReference type="EMBL" id="JARCJK010000007">
    <property type="protein sequence ID" value="MDE4167007.1"/>
    <property type="molecule type" value="Genomic_DNA"/>
</dbReference>
<protein>
    <submittedName>
        <fullName evidence="2">Uncharacterized protein</fullName>
    </submittedName>
</protein>
<dbReference type="AlphaFoldDB" id="A0A1B0ZQ49"/>
<keyword evidence="1" id="KW-0812">Transmembrane</keyword>
<evidence type="ECO:0000313" key="5">
    <source>
        <dbReference type="Proteomes" id="UP001218364"/>
    </source>
</evidence>
<name>A0A1B0ZQ49_9RHOB</name>
<reference evidence="2 4" key="1">
    <citation type="submission" date="2016-04" db="EMBL/GenBank/DDBJ databases">
        <authorList>
            <person name="Evans L.H."/>
            <person name="Alamgir A."/>
            <person name="Owens N."/>
            <person name="Weber N.D."/>
            <person name="Virtaneva K."/>
            <person name="Barbian K."/>
            <person name="Babar A."/>
            <person name="Rosenke K."/>
        </authorList>
    </citation>
    <scope>NUCLEOTIDE SEQUENCE [LARGE SCALE GENOMIC DNA]</scope>
    <source>
        <strain evidence="2 4">JL2886</strain>
    </source>
</reference>
<dbReference type="EMBL" id="CP015124">
    <property type="protein sequence ID" value="ANP36303.1"/>
    <property type="molecule type" value="Genomic_DNA"/>
</dbReference>
<keyword evidence="1" id="KW-0472">Membrane</keyword>
<evidence type="ECO:0000313" key="2">
    <source>
        <dbReference type="EMBL" id="ANP36303.1"/>
    </source>
</evidence>
<dbReference type="Proteomes" id="UP001218364">
    <property type="component" value="Unassembled WGS sequence"/>
</dbReference>
<evidence type="ECO:0000313" key="4">
    <source>
        <dbReference type="Proteomes" id="UP000092565"/>
    </source>
</evidence>
<keyword evidence="1" id="KW-1133">Transmembrane helix</keyword>
<feature type="transmembrane region" description="Helical" evidence="1">
    <location>
        <begin position="92"/>
        <end position="113"/>
    </location>
</feature>
<feature type="transmembrane region" description="Helical" evidence="1">
    <location>
        <begin position="26"/>
        <end position="48"/>
    </location>
</feature>
<evidence type="ECO:0000256" key="1">
    <source>
        <dbReference type="SAM" id="Phobius"/>
    </source>
</evidence>
<organism evidence="2 4">
    <name type="scientific">Phaeobacter gallaeciensis</name>
    <dbReference type="NCBI Taxonomy" id="60890"/>
    <lineage>
        <taxon>Bacteria</taxon>
        <taxon>Pseudomonadati</taxon>
        <taxon>Pseudomonadota</taxon>
        <taxon>Alphaproteobacteria</taxon>
        <taxon>Rhodobacterales</taxon>
        <taxon>Roseobacteraceae</taxon>
        <taxon>Phaeobacter</taxon>
    </lineage>
</organism>
<proteinExistence type="predicted"/>
<dbReference type="PATRIC" id="fig|60890.4.peg.1361"/>
<evidence type="ECO:0000313" key="3">
    <source>
        <dbReference type="EMBL" id="MDE4167007.1"/>
    </source>
</evidence>
<dbReference type="RefSeq" id="WP_237028434.1">
    <property type="nucleotide sequence ID" value="NZ_CP015124.1"/>
</dbReference>
<dbReference type="Proteomes" id="UP000092565">
    <property type="component" value="Chromosome"/>
</dbReference>